<organism evidence="8 9">
    <name type="scientific">Psylliodes chrysocephalus</name>
    <dbReference type="NCBI Taxonomy" id="3402493"/>
    <lineage>
        <taxon>Eukaryota</taxon>
        <taxon>Metazoa</taxon>
        <taxon>Ecdysozoa</taxon>
        <taxon>Arthropoda</taxon>
        <taxon>Hexapoda</taxon>
        <taxon>Insecta</taxon>
        <taxon>Pterygota</taxon>
        <taxon>Neoptera</taxon>
        <taxon>Endopterygota</taxon>
        <taxon>Coleoptera</taxon>
        <taxon>Polyphaga</taxon>
        <taxon>Cucujiformia</taxon>
        <taxon>Chrysomeloidea</taxon>
        <taxon>Chrysomelidae</taxon>
        <taxon>Galerucinae</taxon>
        <taxon>Alticini</taxon>
        <taxon>Psylliodes</taxon>
    </lineage>
</organism>
<dbReference type="GO" id="GO:0004252">
    <property type="term" value="F:serine-type endopeptidase activity"/>
    <property type="evidence" value="ECO:0007669"/>
    <property type="project" value="InterPro"/>
</dbReference>
<dbReference type="InterPro" id="IPR018114">
    <property type="entry name" value="TRYPSIN_HIS"/>
</dbReference>
<evidence type="ECO:0000259" key="7">
    <source>
        <dbReference type="PROSITE" id="PS50240"/>
    </source>
</evidence>
<name>A0A9P0D011_9CUCU</name>
<dbReference type="InterPro" id="IPR009003">
    <property type="entry name" value="Peptidase_S1_PA"/>
</dbReference>
<dbReference type="PANTHER" id="PTHR24276:SF98">
    <property type="entry name" value="FI18310P1-RELATED"/>
    <property type="match status" value="1"/>
</dbReference>
<keyword evidence="3" id="KW-0378">Hydrolase</keyword>
<evidence type="ECO:0000256" key="6">
    <source>
        <dbReference type="SAM" id="SignalP"/>
    </source>
</evidence>
<dbReference type="GO" id="GO:0006508">
    <property type="term" value="P:proteolysis"/>
    <property type="evidence" value="ECO:0007669"/>
    <property type="project" value="UniProtKB-KW"/>
</dbReference>
<evidence type="ECO:0000256" key="1">
    <source>
        <dbReference type="ARBA" id="ARBA00007664"/>
    </source>
</evidence>
<dbReference type="EMBL" id="OV651818">
    <property type="protein sequence ID" value="CAH1112363.1"/>
    <property type="molecule type" value="Genomic_DNA"/>
</dbReference>
<comment type="similarity">
    <text evidence="1">Belongs to the peptidase S1 family.</text>
</comment>
<dbReference type="PRINTS" id="PR00722">
    <property type="entry name" value="CHYMOTRYPSIN"/>
</dbReference>
<dbReference type="CDD" id="cd00190">
    <property type="entry name" value="Tryp_SPc"/>
    <property type="match status" value="1"/>
</dbReference>
<protein>
    <recommendedName>
        <fullName evidence="7">Peptidase S1 domain-containing protein</fullName>
    </recommendedName>
</protein>
<feature type="chain" id="PRO_5040110337" description="Peptidase S1 domain-containing protein" evidence="6">
    <location>
        <begin position="17"/>
        <end position="278"/>
    </location>
</feature>
<dbReference type="AlphaFoldDB" id="A0A9P0D011"/>
<gene>
    <name evidence="8" type="ORF">PSYICH_LOCUS12986</name>
</gene>
<reference evidence="8" key="1">
    <citation type="submission" date="2022-01" db="EMBL/GenBank/DDBJ databases">
        <authorList>
            <person name="King R."/>
        </authorList>
    </citation>
    <scope>NUCLEOTIDE SEQUENCE</scope>
</reference>
<sequence length="278" mass="30151">MKTLIIFLVTIVVAQAEIDWSKVTANHVGPGLKNDVASQSRSGTLKIVGGDESVPHSRPYQVGILITMENGVSFCGGSLIGLRTVLTAAHCVHNITGGLEVILGAHFINSRTEKTQVRYNTSDVRIHPNWDLDRLQNDVALVYLPENVTLNENIQLVELPEVGSNALYTGEEAIVTGWGKDSDDIDSLSPVLREVTIPVIDNEPCNTRYLGAIVDSHLCADGISGKSSCAGDTGGPLVFDGVQIGIVSFEIILGCEVGWPSVYARVTYYNDWIRQYLK</sequence>
<dbReference type="PROSITE" id="PS00134">
    <property type="entry name" value="TRYPSIN_HIS"/>
    <property type="match status" value="1"/>
</dbReference>
<keyword evidence="2" id="KW-0645">Protease</keyword>
<evidence type="ECO:0000256" key="5">
    <source>
        <dbReference type="ARBA" id="ARBA00023157"/>
    </source>
</evidence>
<evidence type="ECO:0000256" key="3">
    <source>
        <dbReference type="ARBA" id="ARBA00022801"/>
    </source>
</evidence>
<dbReference type="Pfam" id="PF00089">
    <property type="entry name" value="Trypsin"/>
    <property type="match status" value="1"/>
</dbReference>
<proteinExistence type="inferred from homology"/>
<dbReference type="SMART" id="SM00020">
    <property type="entry name" value="Tryp_SPc"/>
    <property type="match status" value="1"/>
</dbReference>
<dbReference type="Proteomes" id="UP001153636">
    <property type="component" value="Chromosome 6"/>
</dbReference>
<keyword evidence="5" id="KW-1015">Disulfide bond</keyword>
<dbReference type="PANTHER" id="PTHR24276">
    <property type="entry name" value="POLYSERASE-RELATED"/>
    <property type="match status" value="1"/>
</dbReference>
<keyword evidence="9" id="KW-1185">Reference proteome</keyword>
<keyword evidence="6" id="KW-0732">Signal</keyword>
<dbReference type="InterPro" id="IPR043504">
    <property type="entry name" value="Peptidase_S1_PA_chymotrypsin"/>
</dbReference>
<dbReference type="InterPro" id="IPR001254">
    <property type="entry name" value="Trypsin_dom"/>
</dbReference>
<dbReference type="SUPFAM" id="SSF50494">
    <property type="entry name" value="Trypsin-like serine proteases"/>
    <property type="match status" value="1"/>
</dbReference>
<evidence type="ECO:0000313" key="8">
    <source>
        <dbReference type="EMBL" id="CAH1112363.1"/>
    </source>
</evidence>
<keyword evidence="4" id="KW-0720">Serine protease</keyword>
<dbReference type="Gene3D" id="2.40.10.10">
    <property type="entry name" value="Trypsin-like serine proteases"/>
    <property type="match status" value="2"/>
</dbReference>
<dbReference type="PROSITE" id="PS50240">
    <property type="entry name" value="TRYPSIN_DOM"/>
    <property type="match status" value="1"/>
</dbReference>
<evidence type="ECO:0000256" key="2">
    <source>
        <dbReference type="ARBA" id="ARBA00022670"/>
    </source>
</evidence>
<dbReference type="InterPro" id="IPR001314">
    <property type="entry name" value="Peptidase_S1A"/>
</dbReference>
<dbReference type="OrthoDB" id="5565075at2759"/>
<feature type="domain" description="Peptidase S1" evidence="7">
    <location>
        <begin position="47"/>
        <end position="278"/>
    </location>
</feature>
<dbReference type="InterPro" id="IPR050430">
    <property type="entry name" value="Peptidase_S1"/>
</dbReference>
<evidence type="ECO:0000256" key="4">
    <source>
        <dbReference type="ARBA" id="ARBA00022825"/>
    </source>
</evidence>
<feature type="signal peptide" evidence="6">
    <location>
        <begin position="1"/>
        <end position="16"/>
    </location>
</feature>
<accession>A0A9P0D011</accession>
<evidence type="ECO:0000313" key="9">
    <source>
        <dbReference type="Proteomes" id="UP001153636"/>
    </source>
</evidence>
<dbReference type="FunFam" id="2.40.10.10:FF:000034">
    <property type="entry name" value="Eupolytin"/>
    <property type="match status" value="1"/>
</dbReference>